<organism evidence="1 2">
    <name type="scientific">SAR86 cluster bacterium</name>
    <dbReference type="NCBI Taxonomy" id="2030880"/>
    <lineage>
        <taxon>Bacteria</taxon>
        <taxon>Pseudomonadati</taxon>
        <taxon>Pseudomonadota</taxon>
        <taxon>Gammaproteobacteria</taxon>
        <taxon>SAR86 cluster</taxon>
    </lineage>
</organism>
<comment type="caution">
    <text evidence="1">The sequence shown here is derived from an EMBL/GenBank/DDBJ whole genome shotgun (WGS) entry which is preliminary data.</text>
</comment>
<accession>A0A838YJZ7</accession>
<dbReference type="Proteomes" id="UP000585327">
    <property type="component" value="Unassembled WGS sequence"/>
</dbReference>
<proteinExistence type="predicted"/>
<dbReference type="AlphaFoldDB" id="A0A838YJZ7"/>
<reference evidence="1 2" key="1">
    <citation type="submission" date="2020-06" db="EMBL/GenBank/DDBJ databases">
        <title>Dysbiosis in marine aquaculture revealed through microbiome analysis: reverse ecology for environmental sustainability.</title>
        <authorList>
            <person name="Haro-Moreno J.M."/>
            <person name="Coutinho F.H."/>
            <person name="Zaragoza-Solas A."/>
            <person name="Picazo A."/>
            <person name="Almagro-Moreno S."/>
            <person name="Lopez-Perez M."/>
        </authorList>
    </citation>
    <scope>NUCLEOTIDE SEQUENCE [LARGE SCALE GENOMIC DNA]</scope>
    <source>
        <strain evidence="1">MCMED-G42</strain>
    </source>
</reference>
<gene>
    <name evidence="1" type="ORF">H2021_01665</name>
</gene>
<name>A0A838YJZ7_9GAMM</name>
<sequence>MSQELVTYIILGSKDRLSKVKKIRVDEHEQCLHLNFESEIEKTLDNLVAKAKGGIIVLLPPSSTPNQETREILKKISLVNVSAWGWFKFNKNRKNILQSLGKITTLISGVPSFEQGLYFSKRLYFSVGGVGSVGISPFSEISKRLQSRLDPQKPLAALSIRTKNLTLN</sequence>
<protein>
    <submittedName>
        <fullName evidence="1">Uncharacterized protein</fullName>
    </submittedName>
</protein>
<dbReference type="EMBL" id="JACETM010000009">
    <property type="protein sequence ID" value="MBA4723900.1"/>
    <property type="molecule type" value="Genomic_DNA"/>
</dbReference>
<evidence type="ECO:0000313" key="1">
    <source>
        <dbReference type="EMBL" id="MBA4723900.1"/>
    </source>
</evidence>
<evidence type="ECO:0000313" key="2">
    <source>
        <dbReference type="Proteomes" id="UP000585327"/>
    </source>
</evidence>